<dbReference type="Proteomes" id="UP000077748">
    <property type="component" value="Chromosome"/>
</dbReference>
<reference evidence="4" key="2">
    <citation type="submission" date="2023-03" db="EMBL/GenBank/DDBJ databases">
        <title>Draft assemblies of triclosan tolerant bacteria isolated from returned activated sludge.</title>
        <authorList>
            <person name="Van Hamelsveld S."/>
        </authorList>
    </citation>
    <scope>NUCLEOTIDE SEQUENCE</scope>
    <source>
        <strain evidence="4">GW210015_S63</strain>
    </source>
</reference>
<evidence type="ECO:0000313" key="4">
    <source>
        <dbReference type="EMBL" id="MDF3843140.1"/>
    </source>
</evidence>
<feature type="region of interest" description="Disordered" evidence="1">
    <location>
        <begin position="25"/>
        <end position="59"/>
    </location>
</feature>
<evidence type="ECO:0000313" key="3">
    <source>
        <dbReference type="EMBL" id="ANI15626.1"/>
    </source>
</evidence>
<accession>A0A1A9KCV5</accession>
<dbReference type="RefSeq" id="WP_009622599.1">
    <property type="nucleotide sequence ID" value="NZ_CALEBV010000118.1"/>
</dbReference>
<dbReference type="EMBL" id="CP015878">
    <property type="protein sequence ID" value="ANI15626.1"/>
    <property type="molecule type" value="Genomic_DNA"/>
</dbReference>
<gene>
    <name evidence="3" type="ORF">A9C11_17290</name>
    <name evidence="4" type="ORF">P3W55_15620</name>
</gene>
<reference evidence="3 5" key="1">
    <citation type="submission" date="2016-05" db="EMBL/GenBank/DDBJ databases">
        <title>Genome Sequence of Pseudomonas citronellolis Strain SJTE-3, an Estrogens and Persistent Organic Pollutants degradation strain.</title>
        <authorList>
            <person name="Liang R."/>
        </authorList>
    </citation>
    <scope>NUCLEOTIDE SEQUENCE [LARGE SCALE GENOMIC DNA]</scope>
    <source>
        <strain evidence="3 5">SJTE-3</strain>
    </source>
</reference>
<proteinExistence type="predicted"/>
<dbReference type="PROSITE" id="PS51257">
    <property type="entry name" value="PROKAR_LIPOPROTEIN"/>
    <property type="match status" value="1"/>
</dbReference>
<feature type="signal peptide" evidence="2">
    <location>
        <begin position="1"/>
        <end position="20"/>
    </location>
</feature>
<evidence type="ECO:0000313" key="5">
    <source>
        <dbReference type="Proteomes" id="UP000077748"/>
    </source>
</evidence>
<protein>
    <submittedName>
        <fullName evidence="3">Uncharacterized protein</fullName>
    </submittedName>
</protein>
<dbReference type="AlphaFoldDB" id="A0A1A9KCV5"/>
<name>A0A1A9KCV5_9PSED</name>
<feature type="compositionally biased region" description="Low complexity" evidence="1">
    <location>
        <begin position="42"/>
        <end position="59"/>
    </location>
</feature>
<evidence type="ECO:0000256" key="1">
    <source>
        <dbReference type="SAM" id="MobiDB-lite"/>
    </source>
</evidence>
<feature type="chain" id="PRO_5008391633" evidence="2">
    <location>
        <begin position="21"/>
        <end position="59"/>
    </location>
</feature>
<keyword evidence="2" id="KW-0732">Signal</keyword>
<dbReference type="EMBL" id="JARJLR010000257">
    <property type="protein sequence ID" value="MDF3843140.1"/>
    <property type="molecule type" value="Genomic_DNA"/>
</dbReference>
<dbReference type="Proteomes" id="UP001220662">
    <property type="component" value="Unassembled WGS sequence"/>
</dbReference>
<organism evidence="3 5">
    <name type="scientific">Pseudomonas citronellolis</name>
    <dbReference type="NCBI Taxonomy" id="53408"/>
    <lineage>
        <taxon>Bacteria</taxon>
        <taxon>Pseudomonadati</taxon>
        <taxon>Pseudomonadota</taxon>
        <taxon>Gammaproteobacteria</taxon>
        <taxon>Pseudomonadales</taxon>
        <taxon>Pseudomonadaceae</taxon>
        <taxon>Pseudomonas</taxon>
    </lineage>
</organism>
<evidence type="ECO:0000256" key="2">
    <source>
        <dbReference type="SAM" id="SignalP"/>
    </source>
</evidence>
<sequence>MRRQILFSLATLIVLTLGTAACSSRDCASGQQTDCKERDSRQQIPRQQIDPRIQSLPRY</sequence>